<feature type="non-terminal residue" evidence="2">
    <location>
        <position position="125"/>
    </location>
</feature>
<organism evidence="2 3">
    <name type="scientific">Prorocentrum cordatum</name>
    <dbReference type="NCBI Taxonomy" id="2364126"/>
    <lineage>
        <taxon>Eukaryota</taxon>
        <taxon>Sar</taxon>
        <taxon>Alveolata</taxon>
        <taxon>Dinophyceae</taxon>
        <taxon>Prorocentrales</taxon>
        <taxon>Prorocentraceae</taxon>
        <taxon>Prorocentrum</taxon>
    </lineage>
</organism>
<feature type="compositionally biased region" description="Basic and acidic residues" evidence="1">
    <location>
        <begin position="1"/>
        <end position="13"/>
    </location>
</feature>
<evidence type="ECO:0000313" key="3">
    <source>
        <dbReference type="Proteomes" id="UP001189429"/>
    </source>
</evidence>
<evidence type="ECO:0000313" key="2">
    <source>
        <dbReference type="EMBL" id="CAK0827620.1"/>
    </source>
</evidence>
<name>A0ABN9S6X7_9DINO</name>
<evidence type="ECO:0000256" key="1">
    <source>
        <dbReference type="SAM" id="MobiDB-lite"/>
    </source>
</evidence>
<protein>
    <submittedName>
        <fullName evidence="2">Uncharacterized protein</fullName>
    </submittedName>
</protein>
<feature type="compositionally biased region" description="Gly residues" evidence="1">
    <location>
        <begin position="39"/>
        <end position="49"/>
    </location>
</feature>
<dbReference type="EMBL" id="CAUYUJ010009779">
    <property type="protein sequence ID" value="CAK0827620.1"/>
    <property type="molecule type" value="Genomic_DNA"/>
</dbReference>
<reference evidence="2" key="1">
    <citation type="submission" date="2023-10" db="EMBL/GenBank/DDBJ databases">
        <authorList>
            <person name="Chen Y."/>
            <person name="Shah S."/>
            <person name="Dougan E. K."/>
            <person name="Thang M."/>
            <person name="Chan C."/>
        </authorList>
    </citation>
    <scope>NUCLEOTIDE SEQUENCE [LARGE SCALE GENOMIC DNA]</scope>
</reference>
<gene>
    <name evidence="2" type="ORF">PCOR1329_LOCUS27116</name>
</gene>
<accession>A0ABN9S6X7</accession>
<feature type="region of interest" description="Disordered" evidence="1">
    <location>
        <begin position="1"/>
        <end position="49"/>
    </location>
</feature>
<dbReference type="Proteomes" id="UP001189429">
    <property type="component" value="Unassembled WGS sequence"/>
</dbReference>
<sequence length="125" mass="13408">MEIFTARDGEWQRSPRPCPHIGPGVPTAAPRGDWRAPGQDGGGWRAAGGSGRRVEDLFVKSSYSLQSGHQVEVVCTDVTDRIRRSRAGLQAAAVPKGMPQLTPPAVAAVPFVLARRDSFLFSVAK</sequence>
<keyword evidence="3" id="KW-1185">Reference proteome</keyword>
<proteinExistence type="predicted"/>
<comment type="caution">
    <text evidence="2">The sequence shown here is derived from an EMBL/GenBank/DDBJ whole genome shotgun (WGS) entry which is preliminary data.</text>
</comment>